<name>A0ABN7BCT5_9HEMI</name>
<sequence>MKITSILANFEQFSTFYGGIRKRPKTMGRTSGGPPENGAGGSSPRGATVRARTREMPPHRRNAAGPAPRNRSRPPQRYAPADAAQSTIPLE</sequence>
<evidence type="ECO:0000313" key="2">
    <source>
        <dbReference type="EMBL" id="BET02190.1"/>
    </source>
</evidence>
<accession>A0ABN7BCT5</accession>
<gene>
    <name evidence="2" type="ORF">NTJ_15008</name>
</gene>
<reference evidence="2 3" key="1">
    <citation type="submission" date="2023-09" db="EMBL/GenBank/DDBJ databases">
        <title>Nesidiocoris tenuis whole genome shotgun sequence.</title>
        <authorList>
            <person name="Shibata T."/>
            <person name="Shimoda M."/>
            <person name="Kobayashi T."/>
            <person name="Uehara T."/>
        </authorList>
    </citation>
    <scope>NUCLEOTIDE SEQUENCE [LARGE SCALE GENOMIC DNA]</scope>
    <source>
        <strain evidence="2 3">Japan</strain>
    </source>
</reference>
<feature type="region of interest" description="Disordered" evidence="1">
    <location>
        <begin position="18"/>
        <end position="91"/>
    </location>
</feature>
<evidence type="ECO:0000256" key="1">
    <source>
        <dbReference type="SAM" id="MobiDB-lite"/>
    </source>
</evidence>
<feature type="compositionally biased region" description="Low complexity" evidence="1">
    <location>
        <begin position="63"/>
        <end position="75"/>
    </location>
</feature>
<evidence type="ECO:0000313" key="3">
    <source>
        <dbReference type="Proteomes" id="UP001307889"/>
    </source>
</evidence>
<keyword evidence="3" id="KW-1185">Reference proteome</keyword>
<dbReference type="Proteomes" id="UP001307889">
    <property type="component" value="Chromosome 14"/>
</dbReference>
<dbReference type="EMBL" id="AP028922">
    <property type="protein sequence ID" value="BET02190.1"/>
    <property type="molecule type" value="Genomic_DNA"/>
</dbReference>
<proteinExistence type="predicted"/>
<organism evidence="2 3">
    <name type="scientific">Nesidiocoris tenuis</name>
    <dbReference type="NCBI Taxonomy" id="355587"/>
    <lineage>
        <taxon>Eukaryota</taxon>
        <taxon>Metazoa</taxon>
        <taxon>Ecdysozoa</taxon>
        <taxon>Arthropoda</taxon>
        <taxon>Hexapoda</taxon>
        <taxon>Insecta</taxon>
        <taxon>Pterygota</taxon>
        <taxon>Neoptera</taxon>
        <taxon>Paraneoptera</taxon>
        <taxon>Hemiptera</taxon>
        <taxon>Heteroptera</taxon>
        <taxon>Panheteroptera</taxon>
        <taxon>Cimicomorpha</taxon>
        <taxon>Miridae</taxon>
        <taxon>Dicyphina</taxon>
        <taxon>Nesidiocoris</taxon>
    </lineage>
</organism>
<protein>
    <submittedName>
        <fullName evidence="2">Uncharacterized protein</fullName>
    </submittedName>
</protein>